<dbReference type="PATRIC" id="fig|864564.6.peg.828"/>
<evidence type="ECO:0000313" key="3">
    <source>
        <dbReference type="Proteomes" id="UP000004946"/>
    </source>
</evidence>
<accession>E6JYU4</accession>
<name>E6JYU4_PARDN</name>
<keyword evidence="3" id="KW-1185">Reference proteome</keyword>
<dbReference type="AlphaFoldDB" id="E6JYU4"/>
<feature type="transmembrane region" description="Helical" evidence="1">
    <location>
        <begin position="81"/>
        <end position="103"/>
    </location>
</feature>
<feature type="transmembrane region" description="Helical" evidence="1">
    <location>
        <begin position="115"/>
        <end position="135"/>
    </location>
</feature>
<evidence type="ECO:0000256" key="1">
    <source>
        <dbReference type="SAM" id="Phobius"/>
    </source>
</evidence>
<dbReference type="EMBL" id="AEON01000001">
    <property type="protein sequence ID" value="EFT83879.1"/>
    <property type="molecule type" value="Genomic_DNA"/>
</dbReference>
<evidence type="ECO:0008006" key="4">
    <source>
        <dbReference type="Google" id="ProtNLM"/>
    </source>
</evidence>
<keyword evidence="1" id="KW-1133">Transmembrane helix</keyword>
<gene>
    <name evidence="2" type="ORF">HMPREF0620_0884</name>
</gene>
<organism evidence="2 3">
    <name type="scientific">Parascardovia denticolens DSM 10105 = JCM 12538</name>
    <dbReference type="NCBI Taxonomy" id="864564"/>
    <lineage>
        <taxon>Bacteria</taxon>
        <taxon>Bacillati</taxon>
        <taxon>Actinomycetota</taxon>
        <taxon>Actinomycetes</taxon>
        <taxon>Bifidobacteriales</taxon>
        <taxon>Bifidobacteriaceae</taxon>
        <taxon>Parascardovia</taxon>
    </lineage>
</organism>
<dbReference type="eggNOG" id="ENOG50330UE">
    <property type="taxonomic scope" value="Bacteria"/>
</dbReference>
<dbReference type="Proteomes" id="UP000004946">
    <property type="component" value="Chromosome"/>
</dbReference>
<protein>
    <recommendedName>
        <fullName evidence="4">DUF3021 domain-containing protein</fullName>
    </recommendedName>
</protein>
<dbReference type="Pfam" id="PF11457">
    <property type="entry name" value="DUF3021"/>
    <property type="match status" value="1"/>
</dbReference>
<comment type="caution">
    <text evidence="2">The sequence shown here is derived from an EMBL/GenBank/DDBJ whole genome shotgun (WGS) entry which is preliminary data.</text>
</comment>
<feature type="transmembrane region" description="Helical" evidence="1">
    <location>
        <begin position="141"/>
        <end position="162"/>
    </location>
</feature>
<sequence>MNQEHLSPGQADSRDWDDLRTNEEEKPLALGKILWNGIKGAGLGMLIGGVASLLSSALNHTKEYYPAPPRFMAHFPTQLEGVAASFLLWCLIGLVFSWGNYVWQKTAWSLLKRTIVHCLICYVLSTILMVCAGWFPLNVPWMIIYTLIWFLVYAVVWSISVWRARKEVDAVNARIQAVNARESEDQRSASGKA</sequence>
<reference evidence="2 3" key="1">
    <citation type="submission" date="2010-12" db="EMBL/GenBank/DDBJ databases">
        <authorList>
            <person name="Muzny D."/>
            <person name="Qin X."/>
            <person name="Buhay C."/>
            <person name="Dugan-Rocha S."/>
            <person name="Ding Y."/>
            <person name="Chen G."/>
            <person name="Hawes A."/>
            <person name="Holder M."/>
            <person name="Jhangiani S."/>
            <person name="Johnson A."/>
            <person name="Khan Z."/>
            <person name="Li Z."/>
            <person name="Liu W."/>
            <person name="Liu X."/>
            <person name="Perez L."/>
            <person name="Shen H."/>
            <person name="Wang Q."/>
            <person name="Watt J."/>
            <person name="Xi L."/>
            <person name="Xin Y."/>
            <person name="Zhou J."/>
            <person name="Deng J."/>
            <person name="Jiang H."/>
            <person name="Liu Y."/>
            <person name="Qu J."/>
            <person name="Song X.-Z."/>
            <person name="Zhang L."/>
            <person name="Villasana D."/>
            <person name="Johnson A."/>
            <person name="Liu J."/>
            <person name="Liyanage D."/>
            <person name="Lorensuhewa L."/>
            <person name="Robinson T."/>
            <person name="Song A."/>
            <person name="Song B.-B."/>
            <person name="Dinh H."/>
            <person name="Thornton R."/>
            <person name="Coyle M."/>
            <person name="Francisco L."/>
            <person name="Jackson L."/>
            <person name="Javaid M."/>
            <person name="Korchina V."/>
            <person name="Kovar C."/>
            <person name="Mata R."/>
            <person name="Mathew T."/>
            <person name="Ngo R."/>
            <person name="Nguyen L."/>
            <person name="Nguyen N."/>
            <person name="Okwuonu G."/>
            <person name="Ongeri F."/>
            <person name="Pham C."/>
            <person name="Simmons D."/>
            <person name="Wilczek-Boney K."/>
            <person name="Hale W."/>
            <person name="Jakkamsetti A."/>
            <person name="Pham P."/>
            <person name="Ruth R."/>
            <person name="San Lucas F."/>
            <person name="Warren J."/>
            <person name="Zhang J."/>
            <person name="Zhao Z."/>
            <person name="Zhou C."/>
            <person name="Zhu D."/>
            <person name="Lee S."/>
            <person name="Bess C."/>
            <person name="Blankenburg K."/>
            <person name="Forbes L."/>
            <person name="Fu Q."/>
            <person name="Gubbala S."/>
            <person name="Hirani K."/>
            <person name="Jayaseelan J.C."/>
            <person name="Lara F."/>
            <person name="Munidasa M."/>
            <person name="Palculict T."/>
            <person name="Patil S."/>
            <person name="Pu L.-L."/>
            <person name="Saada N."/>
            <person name="Tang L."/>
            <person name="Weissenberger G."/>
            <person name="Zhu Y."/>
            <person name="Hemphill L."/>
            <person name="Shang Y."/>
            <person name="Youmans B."/>
            <person name="Ayvaz T."/>
            <person name="Ross M."/>
            <person name="Santibanez J."/>
            <person name="Aqrawi P."/>
            <person name="Gross S."/>
            <person name="Joshi V."/>
            <person name="Fowler G."/>
            <person name="Nazareth L."/>
            <person name="Reid J."/>
            <person name="Worley K."/>
            <person name="Petrosino J."/>
            <person name="Highlander S."/>
            <person name="Gibbs R."/>
        </authorList>
    </citation>
    <scope>NUCLEOTIDE SEQUENCE [LARGE SCALE GENOMIC DNA]</scope>
    <source>
        <strain evidence="2 3">DSM 10105</strain>
    </source>
</reference>
<feature type="transmembrane region" description="Helical" evidence="1">
    <location>
        <begin position="41"/>
        <end position="61"/>
    </location>
</feature>
<evidence type="ECO:0000313" key="2">
    <source>
        <dbReference type="EMBL" id="EFT83879.1"/>
    </source>
</evidence>
<dbReference type="KEGG" id="pdo:PSDT_0751"/>
<proteinExistence type="predicted"/>
<dbReference type="InterPro" id="IPR021560">
    <property type="entry name" value="DUF3021"/>
</dbReference>
<dbReference type="HOGENOM" id="CLU_103763_0_0_11"/>
<keyword evidence="1" id="KW-0472">Membrane</keyword>
<dbReference type="RefSeq" id="WP_006289274.1">
    <property type="nucleotide sequence ID" value="NZ_AP012333.1"/>
</dbReference>
<keyword evidence="1" id="KW-0812">Transmembrane</keyword>